<evidence type="ECO:0000256" key="5">
    <source>
        <dbReference type="SAM" id="MobiDB-lite"/>
    </source>
</evidence>
<dbReference type="AlphaFoldDB" id="A0A133USV3"/>
<dbReference type="Pfam" id="PF13495">
    <property type="entry name" value="Phage_int_SAM_4"/>
    <property type="match status" value="1"/>
</dbReference>
<dbReference type="PANTHER" id="PTHR30349:SF41">
    <property type="entry name" value="INTEGRASE_RECOMBINASE PROTEIN MJ0367-RELATED"/>
    <property type="match status" value="1"/>
</dbReference>
<feature type="region of interest" description="Disordered" evidence="5">
    <location>
        <begin position="14"/>
        <end position="42"/>
    </location>
</feature>
<keyword evidence="3" id="KW-0233">DNA recombination</keyword>
<feature type="domain" description="Core-binding (CB)" evidence="7">
    <location>
        <begin position="118"/>
        <end position="199"/>
    </location>
</feature>
<keyword evidence="9" id="KW-1185">Reference proteome</keyword>
<evidence type="ECO:0000256" key="2">
    <source>
        <dbReference type="ARBA" id="ARBA00023125"/>
    </source>
</evidence>
<gene>
    <name evidence="8" type="ORF">AKJ38_01500</name>
</gene>
<dbReference type="PROSITE" id="PS51898">
    <property type="entry name" value="TYR_RECOMBINASE"/>
    <property type="match status" value="1"/>
</dbReference>
<dbReference type="CDD" id="cd00397">
    <property type="entry name" value="DNA_BRE_C"/>
    <property type="match status" value="1"/>
</dbReference>
<dbReference type="InterPro" id="IPR044068">
    <property type="entry name" value="CB"/>
</dbReference>
<dbReference type="EMBL" id="LHXS01000018">
    <property type="protein sequence ID" value="KXA97295.1"/>
    <property type="molecule type" value="Genomic_DNA"/>
</dbReference>
<evidence type="ECO:0000313" key="9">
    <source>
        <dbReference type="Proteomes" id="UP000070414"/>
    </source>
</evidence>
<feature type="region of interest" description="Disordered" evidence="5">
    <location>
        <begin position="82"/>
        <end position="110"/>
    </location>
</feature>
<dbReference type="PANTHER" id="PTHR30349">
    <property type="entry name" value="PHAGE INTEGRASE-RELATED"/>
    <property type="match status" value="1"/>
</dbReference>
<dbReference type="PROSITE" id="PS51900">
    <property type="entry name" value="CB"/>
    <property type="match status" value="1"/>
</dbReference>
<feature type="compositionally biased region" description="Polar residues" evidence="5">
    <location>
        <begin position="87"/>
        <end position="110"/>
    </location>
</feature>
<dbReference type="InterPro" id="IPR011010">
    <property type="entry name" value="DNA_brk_join_enz"/>
</dbReference>
<evidence type="ECO:0000256" key="4">
    <source>
        <dbReference type="PROSITE-ProRule" id="PRU01248"/>
    </source>
</evidence>
<dbReference type="GO" id="GO:0015074">
    <property type="term" value="P:DNA integration"/>
    <property type="evidence" value="ECO:0007669"/>
    <property type="project" value="UniProtKB-KW"/>
</dbReference>
<dbReference type="InterPro" id="IPR013762">
    <property type="entry name" value="Integrase-like_cat_sf"/>
</dbReference>
<comment type="caution">
    <text evidence="8">The sequence shown here is derived from an EMBL/GenBank/DDBJ whole genome shotgun (WGS) entry which is preliminary data.</text>
</comment>
<evidence type="ECO:0000256" key="1">
    <source>
        <dbReference type="ARBA" id="ARBA00022908"/>
    </source>
</evidence>
<evidence type="ECO:0000259" key="6">
    <source>
        <dbReference type="PROSITE" id="PS51898"/>
    </source>
</evidence>
<evidence type="ECO:0000313" key="8">
    <source>
        <dbReference type="EMBL" id="KXA97295.1"/>
    </source>
</evidence>
<keyword evidence="1" id="KW-0229">DNA integration</keyword>
<organism evidence="8 9">
    <name type="scientific">candidate division MSBL1 archaeon SCGC-AAA259I14</name>
    <dbReference type="NCBI Taxonomy" id="1698268"/>
    <lineage>
        <taxon>Archaea</taxon>
        <taxon>Methanobacteriati</taxon>
        <taxon>Methanobacteriota</taxon>
        <taxon>candidate division MSBL1</taxon>
    </lineage>
</organism>
<accession>A0A133USV3</accession>
<evidence type="ECO:0000256" key="3">
    <source>
        <dbReference type="ARBA" id="ARBA00023172"/>
    </source>
</evidence>
<name>A0A133USV3_9EURY</name>
<dbReference type="Gene3D" id="1.10.443.10">
    <property type="entry name" value="Intergrase catalytic core"/>
    <property type="match status" value="1"/>
</dbReference>
<dbReference type="InterPro" id="IPR002104">
    <property type="entry name" value="Integrase_catalytic"/>
</dbReference>
<keyword evidence="2 4" id="KW-0238">DNA-binding</keyword>
<dbReference type="InterPro" id="IPR050090">
    <property type="entry name" value="Tyrosine_recombinase_XerCD"/>
</dbReference>
<dbReference type="InterPro" id="IPR004107">
    <property type="entry name" value="Integrase_SAM-like_N"/>
</dbReference>
<dbReference type="GO" id="GO:0003677">
    <property type="term" value="F:DNA binding"/>
    <property type="evidence" value="ECO:0007669"/>
    <property type="project" value="UniProtKB-UniRule"/>
</dbReference>
<proteinExistence type="predicted"/>
<dbReference type="Gene3D" id="1.10.150.130">
    <property type="match status" value="1"/>
</dbReference>
<dbReference type="InterPro" id="IPR010998">
    <property type="entry name" value="Integrase_recombinase_N"/>
</dbReference>
<dbReference type="Proteomes" id="UP000070414">
    <property type="component" value="Unassembled WGS sequence"/>
</dbReference>
<sequence length="390" mass="44556">MTAYIKDGSAISTEADTMGNKDSPCRQEASASRSIRYKKADANNTKKASVNLPAELVEHAQELGLDVSRYCKNSLRKGIAALEGASPSENSNTHNRSGYPTGTGTLSQGSKFTSLREKTVNEIIDDFQDLLEIDKDLAERTVAQHTRNIRQFLEFVDVSFTEIGKTEIRNWLREWKEDYARSTYANKVKSLRVFFRDYLGSDIAESLSMPQPQQNSINPPTKKAIQKLYEAFDILRDETSEPMLATTGLRRNELFHLALDDIYPDKRMIIPGKSSRTKRTYVTFYNGEAERHLKRYLNRNDIEGQILSIRPRSANRIFREYSKEAGIETITPQDLRNWFVKEMRDLGVSGEHIDAFCGRLPRSVRGKHYTDYSPERLRKVYEDAGITVLS</sequence>
<evidence type="ECO:0008006" key="10">
    <source>
        <dbReference type="Google" id="ProtNLM"/>
    </source>
</evidence>
<reference evidence="8 9" key="1">
    <citation type="journal article" date="2016" name="Sci. Rep.">
        <title>Metabolic traits of an uncultured archaeal lineage -MSBL1- from brine pools of the Red Sea.</title>
        <authorList>
            <person name="Mwirichia R."/>
            <person name="Alam I."/>
            <person name="Rashid M."/>
            <person name="Vinu M."/>
            <person name="Ba-Alawi W."/>
            <person name="Anthony Kamau A."/>
            <person name="Kamanda Ngugi D."/>
            <person name="Goker M."/>
            <person name="Klenk H.P."/>
            <person name="Bajic V."/>
            <person name="Stingl U."/>
        </authorList>
    </citation>
    <scope>NUCLEOTIDE SEQUENCE [LARGE SCALE GENOMIC DNA]</scope>
    <source>
        <strain evidence="8">SCGC-AAA259I14</strain>
    </source>
</reference>
<dbReference type="SUPFAM" id="SSF56349">
    <property type="entry name" value="DNA breaking-rejoining enzymes"/>
    <property type="match status" value="1"/>
</dbReference>
<feature type="domain" description="Tyr recombinase" evidence="6">
    <location>
        <begin position="215"/>
        <end position="382"/>
    </location>
</feature>
<protein>
    <recommendedName>
        <fullName evidence="10">Core-binding (CB) domain-containing protein</fullName>
    </recommendedName>
</protein>
<evidence type="ECO:0000259" key="7">
    <source>
        <dbReference type="PROSITE" id="PS51900"/>
    </source>
</evidence>
<dbReference type="GO" id="GO:0006310">
    <property type="term" value="P:DNA recombination"/>
    <property type="evidence" value="ECO:0007669"/>
    <property type="project" value="UniProtKB-KW"/>
</dbReference>
<dbReference type="Pfam" id="PF00589">
    <property type="entry name" value="Phage_integrase"/>
    <property type="match status" value="1"/>
</dbReference>